<feature type="transmembrane region" description="Helical" evidence="1">
    <location>
        <begin position="177"/>
        <end position="196"/>
    </location>
</feature>
<evidence type="ECO:0000313" key="3">
    <source>
        <dbReference type="Proteomes" id="UP000030060"/>
    </source>
</evidence>
<accession>A0A0A1YZ75</accession>
<dbReference type="OrthoDB" id="2388670at2"/>
<evidence type="ECO:0000256" key="1">
    <source>
        <dbReference type="SAM" id="Phobius"/>
    </source>
</evidence>
<dbReference type="AlphaFoldDB" id="A0A0A1YZ75"/>
<name>A0A0A1YZ75_PSEFL</name>
<comment type="caution">
    <text evidence="2">The sequence shown here is derived from an EMBL/GenBank/DDBJ whole genome shotgun (WGS) entry which is preliminary data.</text>
</comment>
<evidence type="ECO:0000313" key="2">
    <source>
        <dbReference type="EMBL" id="KGE66274.1"/>
    </source>
</evidence>
<sequence>MKPAKSVTTLHPVHWRTEWVSCSLLLLPAVLLAAPVRELMEASMALQMLIAFPLLVASGFSASVLLARRHHEGLFVEAVMRMGLAPLLGTSLCLMFWMVPLALDLARLDAGVNAFKYGSLILAGVALQHGLRRAPAAVLLFFGGNLVWTLATVGLLFREAQSRLCANYLLADQQLTGTGLLLYAIAFAIGLALHLLRLPGYGFSSPPQARETDES</sequence>
<reference evidence="2 3" key="1">
    <citation type="journal article" date="2013" name="Genome Announc.">
        <title>Draft Genome Sequence of Pseudomonas fluorescens LMG 5329, a White Line-Inducing Principle-Producing Bioindicator for the Mushroom Pathogen Pseudomonas tolaasii.</title>
        <authorList>
            <person name="Ghequire M.G."/>
            <person name="Rokni-Zadeh H."/>
            <person name="Zarrineh P."/>
            <person name="De Mot R."/>
        </authorList>
    </citation>
    <scope>NUCLEOTIDE SEQUENCE [LARGE SCALE GENOMIC DNA]</scope>
    <source>
        <strain evidence="2 3">LMG 5329</strain>
    </source>
</reference>
<gene>
    <name evidence="2" type="ORF">K814_0119705</name>
</gene>
<dbReference type="EMBL" id="ASGY01000145">
    <property type="protein sequence ID" value="KGE66274.1"/>
    <property type="molecule type" value="Genomic_DNA"/>
</dbReference>
<keyword evidence="1" id="KW-0812">Transmembrane</keyword>
<feature type="transmembrane region" description="Helical" evidence="1">
    <location>
        <begin position="79"/>
        <end position="102"/>
    </location>
</feature>
<dbReference type="Proteomes" id="UP000030060">
    <property type="component" value="Unassembled WGS sequence"/>
</dbReference>
<feature type="transmembrane region" description="Helical" evidence="1">
    <location>
        <begin position="138"/>
        <end position="157"/>
    </location>
</feature>
<organism evidence="2 3">
    <name type="scientific">Pseudomonas fluorescens LMG 5329</name>
    <dbReference type="NCBI Taxonomy" id="1324332"/>
    <lineage>
        <taxon>Bacteria</taxon>
        <taxon>Pseudomonadati</taxon>
        <taxon>Pseudomonadota</taxon>
        <taxon>Gammaproteobacteria</taxon>
        <taxon>Pseudomonadales</taxon>
        <taxon>Pseudomonadaceae</taxon>
        <taxon>Pseudomonas</taxon>
    </lineage>
</organism>
<keyword evidence="1" id="KW-1133">Transmembrane helix</keyword>
<keyword evidence="1" id="KW-0472">Membrane</keyword>
<protein>
    <submittedName>
        <fullName evidence="2">Uncharacterized protein</fullName>
    </submittedName>
</protein>
<proteinExistence type="predicted"/>
<feature type="transmembrane region" description="Helical" evidence="1">
    <location>
        <begin position="49"/>
        <end position="67"/>
    </location>
</feature>